<evidence type="ECO:0000256" key="5">
    <source>
        <dbReference type="ARBA" id="ARBA00022777"/>
    </source>
</evidence>
<proteinExistence type="predicted"/>
<organism evidence="9">
    <name type="scientific">Cyprideis torosa</name>
    <dbReference type="NCBI Taxonomy" id="163714"/>
    <lineage>
        <taxon>Eukaryota</taxon>
        <taxon>Metazoa</taxon>
        <taxon>Ecdysozoa</taxon>
        <taxon>Arthropoda</taxon>
        <taxon>Crustacea</taxon>
        <taxon>Oligostraca</taxon>
        <taxon>Ostracoda</taxon>
        <taxon>Podocopa</taxon>
        <taxon>Podocopida</taxon>
        <taxon>Cytherocopina</taxon>
        <taxon>Cytheroidea</taxon>
        <taxon>Cytherideidae</taxon>
        <taxon>Cyprideis</taxon>
    </lineage>
</organism>
<dbReference type="CDD" id="cd00483">
    <property type="entry name" value="HPPK"/>
    <property type="match status" value="1"/>
</dbReference>
<dbReference type="EMBL" id="OB665918">
    <property type="protein sequence ID" value="CAD7233261.1"/>
    <property type="molecule type" value="Genomic_DNA"/>
</dbReference>
<keyword evidence="7" id="KW-0289">Folate biosynthesis</keyword>
<dbReference type="GO" id="GO:0016301">
    <property type="term" value="F:kinase activity"/>
    <property type="evidence" value="ECO:0007669"/>
    <property type="project" value="UniProtKB-KW"/>
</dbReference>
<dbReference type="GO" id="GO:0046654">
    <property type="term" value="P:tetrahydrofolate biosynthetic process"/>
    <property type="evidence" value="ECO:0007669"/>
    <property type="project" value="UniProtKB-UniPathway"/>
</dbReference>
<keyword evidence="6" id="KW-0067">ATP-binding</keyword>
<dbReference type="GO" id="GO:0005524">
    <property type="term" value="F:ATP binding"/>
    <property type="evidence" value="ECO:0007669"/>
    <property type="project" value="UniProtKB-KW"/>
</dbReference>
<dbReference type="OrthoDB" id="5956217at2759"/>
<dbReference type="GO" id="GO:0003848">
    <property type="term" value="F:2-amino-4-hydroxy-6-hydroxymethyldihydropteridine diphosphokinase activity"/>
    <property type="evidence" value="ECO:0007669"/>
    <property type="project" value="UniProtKB-EC"/>
</dbReference>
<feature type="domain" description="7,8-dihydro-6-hydroxymethylpterin-pyrophosphokinase" evidence="8">
    <location>
        <begin position="17"/>
        <end position="148"/>
    </location>
</feature>
<dbReference type="EC" id="2.7.6.3" evidence="2"/>
<dbReference type="SUPFAM" id="SSF55083">
    <property type="entry name" value="6-hydroxymethyl-7,8-dihydropterin pyrophosphokinase, HPPK"/>
    <property type="match status" value="1"/>
</dbReference>
<evidence type="ECO:0000256" key="4">
    <source>
        <dbReference type="ARBA" id="ARBA00022741"/>
    </source>
</evidence>
<dbReference type="UniPathway" id="UPA00077">
    <property type="reaction ID" value="UER00155"/>
</dbReference>
<comment type="pathway">
    <text evidence="1">Cofactor biosynthesis; tetrahydrofolate biosynthesis; 2-amino-4-hydroxy-6-hydroxymethyl-7,8-dihydropteridine diphosphate from 7,8-dihydroneopterin triphosphate: step 4/4.</text>
</comment>
<protein>
    <recommendedName>
        <fullName evidence="2">2-amino-4-hydroxy-6-hydroxymethyldihydropteridine diphosphokinase</fullName>
        <ecNumber evidence="2">2.7.6.3</ecNumber>
    </recommendedName>
</protein>
<name>A0A7R8WK60_9CRUS</name>
<keyword evidence="5" id="KW-0418">Kinase</keyword>
<dbReference type="GO" id="GO:0046656">
    <property type="term" value="P:folic acid biosynthetic process"/>
    <property type="evidence" value="ECO:0007669"/>
    <property type="project" value="UniProtKB-KW"/>
</dbReference>
<sequence>MQKNHATATEESRITAYIGMGSNVGDGKKTLAQAWQRLCAVPGVVGVCLSSPYLSAPVDMESGNWFTNSAAQVSTSLSARELLMVLQSVETGLGRTRPKEKMGYQDRTIDLDLLYYGTRVRGEGNLILPHPRIAERLFVLMPLAEIAPRHVDPEASVTVE</sequence>
<evidence type="ECO:0000259" key="8">
    <source>
        <dbReference type="Pfam" id="PF01288"/>
    </source>
</evidence>
<accession>A0A7R8WK60</accession>
<dbReference type="InterPro" id="IPR035907">
    <property type="entry name" value="Hppk_sf"/>
</dbReference>
<evidence type="ECO:0000256" key="3">
    <source>
        <dbReference type="ARBA" id="ARBA00022679"/>
    </source>
</evidence>
<dbReference type="Pfam" id="PF01288">
    <property type="entry name" value="HPPK"/>
    <property type="match status" value="1"/>
</dbReference>
<dbReference type="PANTHER" id="PTHR43071">
    <property type="entry name" value="2-AMINO-4-HYDROXY-6-HYDROXYMETHYLDIHYDROPTERIDINE PYROPHOSPHOKINASE"/>
    <property type="match status" value="1"/>
</dbReference>
<keyword evidence="4" id="KW-0547">Nucleotide-binding</keyword>
<evidence type="ECO:0000256" key="6">
    <source>
        <dbReference type="ARBA" id="ARBA00022840"/>
    </source>
</evidence>
<gene>
    <name evidence="9" type="ORF">CTOB1V02_LOCUS11084</name>
</gene>
<dbReference type="AlphaFoldDB" id="A0A7R8WK60"/>
<dbReference type="InterPro" id="IPR000550">
    <property type="entry name" value="Hppk"/>
</dbReference>
<reference evidence="9" key="1">
    <citation type="submission" date="2020-11" db="EMBL/GenBank/DDBJ databases">
        <authorList>
            <person name="Tran Van P."/>
        </authorList>
    </citation>
    <scope>NUCLEOTIDE SEQUENCE</scope>
</reference>
<evidence type="ECO:0000313" key="9">
    <source>
        <dbReference type="EMBL" id="CAD7233261.1"/>
    </source>
</evidence>
<keyword evidence="3" id="KW-0808">Transferase</keyword>
<evidence type="ECO:0000256" key="1">
    <source>
        <dbReference type="ARBA" id="ARBA00005051"/>
    </source>
</evidence>
<evidence type="ECO:0000256" key="7">
    <source>
        <dbReference type="ARBA" id="ARBA00022909"/>
    </source>
</evidence>
<dbReference type="Gene3D" id="3.30.70.560">
    <property type="entry name" value="7,8-Dihydro-6-hydroxymethylpterin-pyrophosphokinase HPPK"/>
    <property type="match status" value="1"/>
</dbReference>
<dbReference type="NCBIfam" id="TIGR01498">
    <property type="entry name" value="folK"/>
    <property type="match status" value="1"/>
</dbReference>
<evidence type="ECO:0000256" key="2">
    <source>
        <dbReference type="ARBA" id="ARBA00013253"/>
    </source>
</evidence>
<dbReference type="PANTHER" id="PTHR43071:SF1">
    <property type="entry name" value="2-AMINO-4-HYDROXY-6-HYDROXYMETHYLDIHYDROPTERIDINE PYROPHOSPHOKINASE"/>
    <property type="match status" value="1"/>
</dbReference>
<feature type="non-terminal residue" evidence="9">
    <location>
        <position position="160"/>
    </location>
</feature>